<dbReference type="Proteomes" id="UP001223720">
    <property type="component" value="Chromosome"/>
</dbReference>
<organism evidence="1 2">
    <name type="scientific">Methylorubrum extorquens</name>
    <name type="common">Methylobacterium dichloromethanicum</name>
    <name type="synonym">Methylobacterium extorquens</name>
    <dbReference type="NCBI Taxonomy" id="408"/>
    <lineage>
        <taxon>Bacteria</taxon>
        <taxon>Pseudomonadati</taxon>
        <taxon>Pseudomonadota</taxon>
        <taxon>Alphaproteobacteria</taxon>
        <taxon>Hyphomicrobiales</taxon>
        <taxon>Methylobacteriaceae</taxon>
        <taxon>Methylorubrum</taxon>
    </lineage>
</organism>
<proteinExistence type="predicted"/>
<dbReference type="AlphaFoldDB" id="A0AAX3WB56"/>
<protein>
    <submittedName>
        <fullName evidence="1">Uncharacterized protein</fullName>
    </submittedName>
</protein>
<reference evidence="1" key="1">
    <citation type="journal article" date="2022" name="Biotechnol. Bioprocess Eng.">
        <title>Pan-genome Analysis Reveals Comparative Genomic Features of Central Metabolic Pathways in Methylorubrum extorquens.</title>
        <authorList>
            <person name="Lee G.M."/>
            <person name="Scott-Nevros Z.K."/>
            <person name="Lee S.-M."/>
            <person name="Kim D."/>
        </authorList>
    </citation>
    <scope>NUCLEOTIDE SEQUENCE</scope>
    <source>
        <strain evidence="1">ATCC 55366</strain>
    </source>
</reference>
<name>A0AAX3WB56_METEX</name>
<sequence>MLLSAYRENPEELEQIMTLPRLTGLEYYWFGKSQSIVSVYSHHRHMELDPAVADVVLTIKNDAKSCYTGPQSLRRLAERLDNEAADATFMEALSVLDDGKHVEASRRVEAMRCLSSRFLATADELQTAKERPVM</sequence>
<evidence type="ECO:0000313" key="2">
    <source>
        <dbReference type="Proteomes" id="UP001223720"/>
    </source>
</evidence>
<dbReference type="RefSeq" id="WP_283535154.1">
    <property type="nucleotide sequence ID" value="NZ_CP073633.1"/>
</dbReference>
<dbReference type="EMBL" id="CP073633">
    <property type="protein sequence ID" value="WHQ68552.1"/>
    <property type="molecule type" value="Genomic_DNA"/>
</dbReference>
<accession>A0AAX3WB56</accession>
<gene>
    <name evidence="1" type="ORF">KEC54_19510</name>
</gene>
<evidence type="ECO:0000313" key="1">
    <source>
        <dbReference type="EMBL" id="WHQ68552.1"/>
    </source>
</evidence>